<protein>
    <submittedName>
        <fullName evidence="2">(rape) hypothetical protein</fullName>
    </submittedName>
</protein>
<feature type="region of interest" description="Disordered" evidence="1">
    <location>
        <begin position="42"/>
        <end position="65"/>
    </location>
</feature>
<organism evidence="2">
    <name type="scientific">Brassica napus</name>
    <name type="common">Rape</name>
    <dbReference type="NCBI Taxonomy" id="3708"/>
    <lineage>
        <taxon>Eukaryota</taxon>
        <taxon>Viridiplantae</taxon>
        <taxon>Streptophyta</taxon>
        <taxon>Embryophyta</taxon>
        <taxon>Tracheophyta</taxon>
        <taxon>Spermatophyta</taxon>
        <taxon>Magnoliopsida</taxon>
        <taxon>eudicotyledons</taxon>
        <taxon>Gunneridae</taxon>
        <taxon>Pentapetalae</taxon>
        <taxon>rosids</taxon>
        <taxon>malvids</taxon>
        <taxon>Brassicales</taxon>
        <taxon>Brassicaceae</taxon>
        <taxon>Brassiceae</taxon>
        <taxon>Brassica</taxon>
    </lineage>
</organism>
<evidence type="ECO:0000313" key="2">
    <source>
        <dbReference type="EMBL" id="CAF1852193.1"/>
    </source>
</evidence>
<evidence type="ECO:0000256" key="1">
    <source>
        <dbReference type="SAM" id="MobiDB-lite"/>
    </source>
</evidence>
<name>A0A816JJU8_BRANA</name>
<reference evidence="2" key="1">
    <citation type="submission" date="2021-01" db="EMBL/GenBank/DDBJ databases">
        <authorList>
            <consortium name="Genoscope - CEA"/>
            <person name="William W."/>
        </authorList>
    </citation>
    <scope>NUCLEOTIDE SEQUENCE</scope>
</reference>
<dbReference type="AlphaFoldDB" id="A0A816JJU8"/>
<gene>
    <name evidence="2" type="ORF">DARMORV10_C04P37380.1</name>
</gene>
<feature type="compositionally biased region" description="Pro residues" evidence="1">
    <location>
        <begin position="42"/>
        <end position="55"/>
    </location>
</feature>
<proteinExistence type="predicted"/>
<dbReference type="Proteomes" id="UP001295469">
    <property type="component" value="Chromosome C04"/>
</dbReference>
<dbReference type="EMBL" id="HG994368">
    <property type="protein sequence ID" value="CAF1852193.1"/>
    <property type="molecule type" value="Genomic_DNA"/>
</dbReference>
<accession>A0A816JJU8</accession>
<sequence length="121" mass="13307">MHRRICLRLCKESARKTGFRRGTCTVKDNNHYCHCYNHVCAPPQPPRKGPPPPTSTPTRRKNPHQHQAELIRNQLHKVNGGFGGGLELDVIGKFGEDKDTSNCGGVHGVDYLTVTGVPPSG</sequence>